<evidence type="ECO:0000313" key="2">
    <source>
        <dbReference type="EMBL" id="KAK0615310.1"/>
    </source>
</evidence>
<dbReference type="InterPro" id="IPR022190">
    <property type="entry name" value="DUF3716"/>
</dbReference>
<keyword evidence="3" id="KW-1185">Reference proteome</keyword>
<proteinExistence type="predicted"/>
<gene>
    <name evidence="2" type="ORF">B0T17DRAFT_541597</name>
</gene>
<organism evidence="2 3">
    <name type="scientific">Bombardia bombarda</name>
    <dbReference type="NCBI Taxonomy" id="252184"/>
    <lineage>
        <taxon>Eukaryota</taxon>
        <taxon>Fungi</taxon>
        <taxon>Dikarya</taxon>
        <taxon>Ascomycota</taxon>
        <taxon>Pezizomycotina</taxon>
        <taxon>Sordariomycetes</taxon>
        <taxon>Sordariomycetidae</taxon>
        <taxon>Sordariales</taxon>
        <taxon>Lasiosphaeriaceae</taxon>
        <taxon>Bombardia</taxon>
    </lineage>
</organism>
<feature type="region of interest" description="Disordered" evidence="1">
    <location>
        <begin position="1"/>
        <end position="42"/>
    </location>
</feature>
<name>A0AA39WH49_9PEZI</name>
<comment type="caution">
    <text evidence="2">The sequence shown here is derived from an EMBL/GenBank/DDBJ whole genome shotgun (WGS) entry which is preliminary data.</text>
</comment>
<protein>
    <submittedName>
        <fullName evidence="2">Uncharacterized protein</fullName>
    </submittedName>
</protein>
<dbReference type="EMBL" id="JAULSR010000007">
    <property type="protein sequence ID" value="KAK0615310.1"/>
    <property type="molecule type" value="Genomic_DNA"/>
</dbReference>
<feature type="compositionally biased region" description="Basic and acidic residues" evidence="1">
    <location>
        <begin position="79"/>
        <end position="92"/>
    </location>
</feature>
<accession>A0AA39WH49</accession>
<feature type="compositionally biased region" description="Low complexity" evidence="1">
    <location>
        <begin position="7"/>
        <end position="16"/>
    </location>
</feature>
<feature type="compositionally biased region" description="Low complexity" evidence="1">
    <location>
        <begin position="416"/>
        <end position="435"/>
    </location>
</feature>
<evidence type="ECO:0000256" key="1">
    <source>
        <dbReference type="SAM" id="MobiDB-lite"/>
    </source>
</evidence>
<dbReference type="AlphaFoldDB" id="A0AA39WH49"/>
<reference evidence="2" key="1">
    <citation type="submission" date="2023-06" db="EMBL/GenBank/DDBJ databases">
        <title>Genome-scale phylogeny and comparative genomics of the fungal order Sordariales.</title>
        <authorList>
            <consortium name="Lawrence Berkeley National Laboratory"/>
            <person name="Hensen N."/>
            <person name="Bonometti L."/>
            <person name="Westerberg I."/>
            <person name="Brannstrom I.O."/>
            <person name="Guillou S."/>
            <person name="Cros-Aarteil S."/>
            <person name="Calhoun S."/>
            <person name="Haridas S."/>
            <person name="Kuo A."/>
            <person name="Mondo S."/>
            <person name="Pangilinan J."/>
            <person name="Riley R."/>
            <person name="LaButti K."/>
            <person name="Andreopoulos B."/>
            <person name="Lipzen A."/>
            <person name="Chen C."/>
            <person name="Yanf M."/>
            <person name="Daum C."/>
            <person name="Ng V."/>
            <person name="Clum A."/>
            <person name="Steindorff A."/>
            <person name="Ohm R."/>
            <person name="Martin F."/>
            <person name="Silar P."/>
            <person name="Natvig D."/>
            <person name="Lalanne C."/>
            <person name="Gautier V."/>
            <person name="Ament-velasquez S.L."/>
            <person name="Kruys A."/>
            <person name="Hutchinson M.I."/>
            <person name="Powell A.J."/>
            <person name="Barry K."/>
            <person name="Miller A.N."/>
            <person name="Grigoriev I.V."/>
            <person name="Debuchy R."/>
            <person name="Gladieux P."/>
            <person name="Thoren M.H."/>
            <person name="Johannesson H."/>
        </authorList>
    </citation>
    <scope>NUCLEOTIDE SEQUENCE</scope>
    <source>
        <strain evidence="2">SMH3391-2</strain>
    </source>
</reference>
<sequence>MDRHSDSFSQGSAGSDSDSDSDSDSSTHTIEHNPAAAATDASTYATDFFASSFQFSGRTPDRSHTGNHVIGKLINNTKRKADSDDSDHDPTKARKQHFANSLSNRRPMTIVRGPSAQSDTSEDDDEDSRTADSESLHPYVGSDVAHTSHSQFQPRHPAHSKPTLTYMQQLQQLQQLPDKPPTHTTSTPPIHPAFLSSQFGQFTAMQLLRQALPHITDIDKKSSTTRVFCNRFVAQMPIIQRVFTSNKAQNVPSYFMQATGKLLPAEEGCARCQRANGVYSGCVIATDPEGFHITQGACANCWYGRQGSQCSFRKSEIYTKQDDDEDDETYQELAGGVSHVETPTPASQPVNTRPAFAMTTRGSQVYPALNETTSTTTAAAVTPAAHTHPHVLAPQRRRPNTEPPTTAPAAVPPPKTNATPSPAQNQAQAASQPPSLDAKIKAWESRYRDMDVSALRAAQEHLMQWQEDLSTRVMAMNRVYLGILSDAEKSQQQGG</sequence>
<feature type="region of interest" description="Disordered" evidence="1">
    <location>
        <begin position="382"/>
        <end position="436"/>
    </location>
</feature>
<evidence type="ECO:0000313" key="3">
    <source>
        <dbReference type="Proteomes" id="UP001174934"/>
    </source>
</evidence>
<feature type="compositionally biased region" description="Pro residues" evidence="1">
    <location>
        <begin position="401"/>
        <end position="415"/>
    </location>
</feature>
<dbReference type="Proteomes" id="UP001174934">
    <property type="component" value="Unassembled WGS sequence"/>
</dbReference>
<dbReference type="Pfam" id="PF12511">
    <property type="entry name" value="DUF3716"/>
    <property type="match status" value="1"/>
</dbReference>
<feature type="region of interest" description="Disordered" evidence="1">
    <location>
        <begin position="54"/>
        <end position="141"/>
    </location>
</feature>